<keyword evidence="4" id="KW-1185">Reference proteome</keyword>
<dbReference type="PANTHER" id="PTHR33490:SF3">
    <property type="entry name" value="CONSERVED INTEGRAL MEMBRANE PROTEIN"/>
    <property type="match status" value="1"/>
</dbReference>
<evidence type="ECO:0000256" key="1">
    <source>
        <dbReference type="SAM" id="SignalP"/>
    </source>
</evidence>
<name>K4LWG8_THEPS</name>
<dbReference type="RefSeq" id="WP_015051209.1">
    <property type="nucleotide sequence ID" value="NC_018870.1"/>
</dbReference>
<dbReference type="InterPro" id="IPR038765">
    <property type="entry name" value="Papain-like_cys_pep_sf"/>
</dbReference>
<dbReference type="Pfam" id="PF01841">
    <property type="entry name" value="Transglut_core"/>
    <property type="match status" value="1"/>
</dbReference>
<dbReference type="eggNOG" id="COG1305">
    <property type="taxonomic scope" value="Bacteria"/>
</dbReference>
<feature type="chain" id="PRO_5039001181" evidence="1">
    <location>
        <begin position="28"/>
        <end position="295"/>
    </location>
</feature>
<reference evidence="3 4" key="1">
    <citation type="journal article" date="2012" name="BMC Genomics">
        <title>Genome-guided analysis of physiological and morphological traits of the fermentative acetate oxidizer Thermacetogenium phaeum.</title>
        <authorList>
            <person name="Oehler D."/>
            <person name="Poehlein A."/>
            <person name="Leimbach A."/>
            <person name="Muller N."/>
            <person name="Daniel R."/>
            <person name="Gottschalk G."/>
            <person name="Schink B."/>
        </authorList>
    </citation>
    <scope>NUCLEOTIDE SEQUENCE [LARGE SCALE GENOMIC DNA]</scope>
    <source>
        <strain evidence="4">ATCC BAA-254 / DSM 26808 / PB</strain>
    </source>
</reference>
<feature type="domain" description="Transglutaminase-like" evidence="2">
    <location>
        <begin position="195"/>
        <end position="257"/>
    </location>
</feature>
<dbReference type="PANTHER" id="PTHR33490">
    <property type="entry name" value="BLR5614 PROTEIN-RELATED"/>
    <property type="match status" value="1"/>
</dbReference>
<evidence type="ECO:0000313" key="3">
    <source>
        <dbReference type="EMBL" id="AFV12334.1"/>
    </source>
</evidence>
<dbReference type="Gene3D" id="3.10.620.30">
    <property type="match status" value="1"/>
</dbReference>
<dbReference type="STRING" id="1089553.Tph_c21410"/>
<dbReference type="Proteomes" id="UP000000467">
    <property type="component" value="Chromosome"/>
</dbReference>
<dbReference type="InterPro" id="IPR002931">
    <property type="entry name" value="Transglutaminase-like"/>
</dbReference>
<accession>K4LWG8</accession>
<dbReference type="OrthoDB" id="9804872at2"/>
<dbReference type="EMBL" id="CP003732">
    <property type="protein sequence ID" value="AFV12334.1"/>
    <property type="molecule type" value="Genomic_DNA"/>
</dbReference>
<dbReference type="HOGENOM" id="CLU_936670_0_0_9"/>
<sequence length="295" mass="32762">MNRKKFQLFLISLALAFTAVLSSGIPAEGTYSIGFRTASIEITKPVASGVSCDGILQTEGKSDLQQVWFCLRGPEGEIATYPVPVSNGRFQANIHLRFGPGTYTVWAGDNPYHFDGKIRFLVENRSQSDTRYLAPSAYVDSDNGKVAALASALANARLTDREKLEAIYDWVTGNISYDYCAYKSGRNLLVKASTTLEKKTGTCRDYSFVVAALARAAGLPARVIYGKVFDSDAKVWYDHAWNEVYADGRWIVLDATRDAGYVSNGRFVPAPSRKHFDLTDEAYSRYYSNQTYTIH</sequence>
<organism evidence="3 4">
    <name type="scientific">Thermacetogenium phaeum (strain ATCC BAA-254 / DSM 26808 / PB)</name>
    <dbReference type="NCBI Taxonomy" id="1089553"/>
    <lineage>
        <taxon>Bacteria</taxon>
        <taxon>Bacillati</taxon>
        <taxon>Bacillota</taxon>
        <taxon>Clostridia</taxon>
        <taxon>Thermoanaerobacterales</taxon>
        <taxon>Thermoanaerobacteraceae</taxon>
        <taxon>Thermacetogenium</taxon>
    </lineage>
</organism>
<proteinExistence type="predicted"/>
<keyword evidence="1" id="KW-0732">Signal</keyword>
<evidence type="ECO:0000259" key="2">
    <source>
        <dbReference type="SMART" id="SM00460"/>
    </source>
</evidence>
<gene>
    <name evidence="3" type="ordered locus">Tph_c21410</name>
</gene>
<dbReference type="KEGG" id="tpz:Tph_c21410"/>
<dbReference type="SUPFAM" id="SSF54001">
    <property type="entry name" value="Cysteine proteinases"/>
    <property type="match status" value="1"/>
</dbReference>
<evidence type="ECO:0000313" key="4">
    <source>
        <dbReference type="Proteomes" id="UP000000467"/>
    </source>
</evidence>
<protein>
    <submittedName>
        <fullName evidence="3">Transglutaminase domain-containing protein</fullName>
    </submittedName>
</protein>
<dbReference type="SMART" id="SM00460">
    <property type="entry name" value="TGc"/>
    <property type="match status" value="1"/>
</dbReference>
<dbReference type="AlphaFoldDB" id="K4LWG8"/>
<feature type="signal peptide" evidence="1">
    <location>
        <begin position="1"/>
        <end position="27"/>
    </location>
</feature>